<evidence type="ECO:0000313" key="2">
    <source>
        <dbReference type="EMBL" id="CAD7688246.1"/>
    </source>
</evidence>
<evidence type="ECO:0000313" key="3">
    <source>
        <dbReference type="Proteomes" id="UP000645828"/>
    </source>
</evidence>
<accession>A0A811ZHQ4</accession>
<dbReference type="Proteomes" id="UP000645828">
    <property type="component" value="Unassembled WGS sequence"/>
</dbReference>
<sequence>MWSVCLEYHSAIKIRSCRLLYVFDKDFYIGDILPIASHIKKNYHKLCGLKQQTFILSQLWSSEVQNQNVCRAALPWEPLGENLSSSLALEASRGGRNSLICGLKAALLQSLPLWSHCLVLCVSVL</sequence>
<protein>
    <submittedName>
        <fullName evidence="2">(raccoon dog) hypothetical protein</fullName>
    </submittedName>
</protein>
<evidence type="ECO:0000313" key="1">
    <source>
        <dbReference type="EMBL" id="CAD7679272.1"/>
    </source>
</evidence>
<organism evidence="2 3">
    <name type="scientific">Nyctereutes procyonoides</name>
    <name type="common">Raccoon dog</name>
    <name type="synonym">Canis procyonoides</name>
    <dbReference type="NCBI Taxonomy" id="34880"/>
    <lineage>
        <taxon>Eukaryota</taxon>
        <taxon>Metazoa</taxon>
        <taxon>Chordata</taxon>
        <taxon>Craniata</taxon>
        <taxon>Vertebrata</taxon>
        <taxon>Euteleostomi</taxon>
        <taxon>Mammalia</taxon>
        <taxon>Eutheria</taxon>
        <taxon>Laurasiatheria</taxon>
        <taxon>Carnivora</taxon>
        <taxon>Caniformia</taxon>
        <taxon>Canidae</taxon>
        <taxon>Nyctereutes</taxon>
    </lineage>
</organism>
<dbReference type="EMBL" id="CAJHUB010000711">
    <property type="protein sequence ID" value="CAD7679272.1"/>
    <property type="molecule type" value="Genomic_DNA"/>
</dbReference>
<dbReference type="AlphaFoldDB" id="A0A811ZHQ4"/>
<gene>
    <name evidence="1" type="ORF">NYPRO_LOCUS12071</name>
    <name evidence="2" type="ORF">NYPRO_LOCUS21039</name>
</gene>
<proteinExistence type="predicted"/>
<keyword evidence="3" id="KW-1185">Reference proteome</keyword>
<name>A0A811ZHQ4_NYCPR</name>
<comment type="caution">
    <text evidence="2">The sequence shown here is derived from an EMBL/GenBank/DDBJ whole genome shotgun (WGS) entry which is preliminary data.</text>
</comment>
<reference evidence="2" key="1">
    <citation type="submission" date="2020-12" db="EMBL/GenBank/DDBJ databases">
        <authorList>
            <consortium name="Molecular Ecology Group"/>
        </authorList>
    </citation>
    <scope>NUCLEOTIDE SEQUENCE</scope>
    <source>
        <strain evidence="2">TBG_1078</strain>
    </source>
</reference>
<dbReference type="EMBL" id="CAJHUB010000765">
    <property type="protein sequence ID" value="CAD7688246.1"/>
    <property type="molecule type" value="Genomic_DNA"/>
</dbReference>